<dbReference type="SUPFAM" id="SSF56349">
    <property type="entry name" value="DNA breaking-rejoining enzymes"/>
    <property type="match status" value="1"/>
</dbReference>
<name>A0A813IHV3_POLGL</name>
<evidence type="ECO:0000313" key="3">
    <source>
        <dbReference type="EMBL" id="CAE8650679.1"/>
    </source>
</evidence>
<dbReference type="GO" id="GO:0003677">
    <property type="term" value="F:DNA binding"/>
    <property type="evidence" value="ECO:0007669"/>
    <property type="project" value="InterPro"/>
</dbReference>
<evidence type="ECO:0000313" key="4">
    <source>
        <dbReference type="Proteomes" id="UP000626109"/>
    </source>
</evidence>
<dbReference type="Proteomes" id="UP000626109">
    <property type="component" value="Unassembled WGS sequence"/>
</dbReference>
<organism evidence="3 4">
    <name type="scientific">Polarella glacialis</name>
    <name type="common">Dinoflagellate</name>
    <dbReference type="NCBI Taxonomy" id="89957"/>
    <lineage>
        <taxon>Eukaryota</taxon>
        <taxon>Sar</taxon>
        <taxon>Alveolata</taxon>
        <taxon>Dinophyceae</taxon>
        <taxon>Suessiales</taxon>
        <taxon>Suessiaceae</taxon>
        <taxon>Polarella</taxon>
    </lineage>
</organism>
<dbReference type="Gene3D" id="1.10.443.10">
    <property type="entry name" value="Intergrase catalytic core"/>
    <property type="match status" value="1"/>
</dbReference>
<dbReference type="GO" id="GO:0015074">
    <property type="term" value="P:DNA integration"/>
    <property type="evidence" value="ECO:0007669"/>
    <property type="project" value="InterPro"/>
</dbReference>
<dbReference type="Gene3D" id="3.80.10.10">
    <property type="entry name" value="Ribonuclease Inhibitor"/>
    <property type="match status" value="1"/>
</dbReference>
<dbReference type="GO" id="GO:0006310">
    <property type="term" value="P:DNA recombination"/>
    <property type="evidence" value="ECO:0007669"/>
    <property type="project" value="UniProtKB-KW"/>
</dbReference>
<accession>A0A813IHV3</accession>
<comment type="caution">
    <text evidence="3">The sequence shown here is derived from an EMBL/GenBank/DDBJ whole genome shotgun (WGS) entry which is preliminary data.</text>
</comment>
<dbReference type="SMART" id="SM00368">
    <property type="entry name" value="LRR_RI"/>
    <property type="match status" value="2"/>
</dbReference>
<dbReference type="SUPFAM" id="SSF52047">
    <property type="entry name" value="RNI-like"/>
    <property type="match status" value="1"/>
</dbReference>
<dbReference type="InterPro" id="IPR053040">
    <property type="entry name" value="LRR-containing_protein_71"/>
</dbReference>
<evidence type="ECO:0000256" key="1">
    <source>
        <dbReference type="ARBA" id="ARBA00023172"/>
    </source>
</evidence>
<protein>
    <submittedName>
        <fullName evidence="3">Uncharacterized protein</fullName>
    </submittedName>
</protein>
<reference evidence="3" key="1">
    <citation type="submission" date="2021-02" db="EMBL/GenBank/DDBJ databases">
        <authorList>
            <person name="Dougan E. K."/>
            <person name="Rhodes N."/>
            <person name="Thang M."/>
            <person name="Chan C."/>
        </authorList>
    </citation>
    <scope>NUCLEOTIDE SEQUENCE</scope>
</reference>
<keyword evidence="1" id="KW-0233">DNA recombination</keyword>
<feature type="region of interest" description="Disordered" evidence="2">
    <location>
        <begin position="670"/>
        <end position="705"/>
    </location>
</feature>
<feature type="compositionally biased region" description="Low complexity" evidence="2">
    <location>
        <begin position="675"/>
        <end position="687"/>
    </location>
</feature>
<dbReference type="PANTHER" id="PTHR46984:SF1">
    <property type="entry name" value="LEUCINE-RICH REPEAT-CONTAINING PROTEIN 71"/>
    <property type="match status" value="1"/>
</dbReference>
<evidence type="ECO:0000256" key="2">
    <source>
        <dbReference type="SAM" id="MobiDB-lite"/>
    </source>
</evidence>
<dbReference type="AlphaFoldDB" id="A0A813IHV3"/>
<dbReference type="InterPro" id="IPR011010">
    <property type="entry name" value="DNA_brk_join_enz"/>
</dbReference>
<feature type="region of interest" description="Disordered" evidence="2">
    <location>
        <begin position="1124"/>
        <end position="1146"/>
    </location>
</feature>
<sequence>MDVLAVAMAHVHSPFEMAFAALPQHIFRALLAHGYIGIQEDGELLKLMLDADVDKSLSDELVKSALALLPDDLSGLAAQEIATCIETLGRYAGSGKLSHTYTELACSSVKEKRRKLLEEGAPGPESSAVLSAVSKWRRWSPRMITDMEPVTQMELERRLRLKWVQRLVDLFAPHWEHIPNMQKVRYNANYNMEYVHLFGAARWGSLRGHCLNLENIMKLGAGFIPWTADKVRNLLNCCEEKKWTPSQVQRAWSTLKFLSGILGMLEPDTVDSLQKKKEAVSDSLVTALIFPQHRAEVPALDLIMRMETGCVAPGPPADQYAMAFARFLVGCSGRLSDAQHTQPSTMRRTNKTIEFRAWQTKTVSVNQRKVVPLIAPLHSFTGIPWWETLEKFVKLFSGNNNFSNLDYLLPMVTKDRTGFIPRPMANSTGLRWIRTVLTRLGAPAAQVAKLTWPSFLVFFADWAFQAGITRDRRRYIGRWASEATADEYTREHRSVVCDIWNEVTPQTDKIRAGYSAPEDLNHKDYKLYPDPVAVGVSDPETAPSSAVTVTPTVLLPVAGPGNTTASTATASTNMMVGCGTILAANDVPEHAGGPLTIICATKKTGNPASYKIHLLKVDGICVGCAWTPRREAFSNLNEQDFQTANTQGMNACKLCFKFYTYPTAWTANLNREPESSSSDGEMSSGSETDSENDSASEAEAFRPNGPPSGKLVLMAAERNAWKKVAIISQEGLFLKVALNKFTARGLSWTREVYKEISCFPVRQKLLQPGAARALLFLRRQRVALATGRYHLQFMRYLLLRPARNLEGATSPVVQADSNETVFRSYLQGATGPESDSLSHATDLTEKSARKVLHPGHCVHSSLFSTEDVHRVCIRLPLGDIFFCVKAYSKSCILLSKARGHGQEVLGMSEKRNHLRKQFFPGYIPCLTRYRQTGPSVKTGSAEDLVFTRASGSALEKTTTSPVPSSFRSLKAALAILCLAASPGFVRETASSRLSAWRPEEAGDAPDPVGSAFASFVDKSSPLEMMSFRCCNLGNLEAKSIGLALASSVHLRALNLWDNRICDRGAAAIAQALEVNFGLLFLGLGKNLVTDAGLASLCKVLGGARIDDKKEADALSKSLKEQQKSLDKLKKSMPPPLQDPSGRERYTPAPHIDTCEEMKDPDTGATFWLWSRNCVLQTLNLEQNLVSNGDALERLRPFGVGDLILRGTPYALGVLEAMRADVAERLALVPPKPFANLKGWTLILE</sequence>
<dbReference type="InterPro" id="IPR032675">
    <property type="entry name" value="LRR_dom_sf"/>
</dbReference>
<gene>
    <name evidence="3" type="ORF">PGLA2088_LOCUS8471</name>
</gene>
<dbReference type="PANTHER" id="PTHR46984">
    <property type="entry name" value="LEUCINE-RICH REPEAT-CONTAINING PROTEIN 71"/>
    <property type="match status" value="1"/>
</dbReference>
<proteinExistence type="predicted"/>
<dbReference type="EMBL" id="CAJNNW010009090">
    <property type="protein sequence ID" value="CAE8650679.1"/>
    <property type="molecule type" value="Genomic_DNA"/>
</dbReference>
<dbReference type="InterPro" id="IPR013762">
    <property type="entry name" value="Integrase-like_cat_sf"/>
</dbReference>